<evidence type="ECO:0000256" key="4">
    <source>
        <dbReference type="ARBA" id="ARBA00022980"/>
    </source>
</evidence>
<dbReference type="SUPFAM" id="SSF47973">
    <property type="entry name" value="Ribosomal protein S7"/>
    <property type="match status" value="1"/>
</dbReference>
<dbReference type="GO" id="GO:0006412">
    <property type="term" value="P:translation"/>
    <property type="evidence" value="ECO:0007669"/>
    <property type="project" value="InterPro"/>
</dbReference>
<organism evidence="10 11">
    <name type="scientific">Mola mola</name>
    <name type="common">Ocean sunfish</name>
    <name type="synonym">Tetraodon mola</name>
    <dbReference type="NCBI Taxonomy" id="94237"/>
    <lineage>
        <taxon>Eukaryota</taxon>
        <taxon>Metazoa</taxon>
        <taxon>Chordata</taxon>
        <taxon>Craniata</taxon>
        <taxon>Vertebrata</taxon>
        <taxon>Euteleostomi</taxon>
        <taxon>Actinopterygii</taxon>
        <taxon>Neopterygii</taxon>
        <taxon>Teleostei</taxon>
        <taxon>Neoteleostei</taxon>
        <taxon>Acanthomorphata</taxon>
        <taxon>Eupercaria</taxon>
        <taxon>Tetraodontiformes</taxon>
        <taxon>Molidae</taxon>
        <taxon>Mola</taxon>
    </lineage>
</organism>
<evidence type="ECO:0000313" key="11">
    <source>
        <dbReference type="Proteomes" id="UP000261620"/>
    </source>
</evidence>
<dbReference type="InterPro" id="IPR023798">
    <property type="entry name" value="Ribosomal_uS7_dom"/>
</dbReference>
<evidence type="ECO:0000256" key="7">
    <source>
        <dbReference type="ARBA" id="ARBA00039306"/>
    </source>
</evidence>
<evidence type="ECO:0000256" key="5">
    <source>
        <dbReference type="ARBA" id="ARBA00023128"/>
    </source>
</evidence>
<dbReference type="FunFam" id="1.10.455.10:FF:000004">
    <property type="entry name" value="28S ribosomal protein S7, mitochondrial"/>
    <property type="match status" value="1"/>
</dbReference>
<dbReference type="InterPro" id="IPR000235">
    <property type="entry name" value="Ribosomal_uS7"/>
</dbReference>
<evidence type="ECO:0000256" key="6">
    <source>
        <dbReference type="ARBA" id="ARBA00023274"/>
    </source>
</evidence>
<comment type="subcellular location">
    <subcellularLocation>
        <location evidence="1">Mitochondrion</location>
    </subcellularLocation>
</comment>
<evidence type="ECO:0000256" key="2">
    <source>
        <dbReference type="ARBA" id="ARBA00007151"/>
    </source>
</evidence>
<dbReference type="Proteomes" id="UP000261620">
    <property type="component" value="Unplaced"/>
</dbReference>
<dbReference type="PIRSF" id="PIRSF002122">
    <property type="entry name" value="RPS7p_RPS7a_RPS5e_RPS7o"/>
    <property type="match status" value="1"/>
</dbReference>
<dbReference type="GO" id="GO:0005763">
    <property type="term" value="C:mitochondrial small ribosomal subunit"/>
    <property type="evidence" value="ECO:0007669"/>
    <property type="project" value="UniProtKB-ARBA"/>
</dbReference>
<dbReference type="Gene3D" id="1.10.455.10">
    <property type="entry name" value="Ribosomal protein S7 domain"/>
    <property type="match status" value="1"/>
</dbReference>
<sequence length="229" mass="26969">MAASISGLLKPWIPRVFLVRWSRYNPYYLEPEVRNDAYNRPETELSAEEKQQRQLKALRPIKAATSGVTSSVFSDPVLSKFINMMMKHGNKVLARDILTQTLESMKRKQVEKYHKAPEGKKEEIECNPYTIFHQALENCMPVVGLASIQKGGKYYQVPIPLTENRRRFLAMKWMITECRDNKHRRTHMYEKLSQELLAAHEKEGNVIKKKFELHKMAEANRAYAHYRWW</sequence>
<proteinExistence type="inferred from homology"/>
<keyword evidence="4" id="KW-0689">Ribosomal protein</keyword>
<dbReference type="CDD" id="cd14870">
    <property type="entry name" value="uS7_Mitochondria_Mammalian"/>
    <property type="match status" value="1"/>
</dbReference>
<evidence type="ECO:0000313" key="10">
    <source>
        <dbReference type="Ensembl" id="ENSMMOP00000006682.1"/>
    </source>
</evidence>
<comment type="similarity">
    <text evidence="2">Belongs to the universal ribosomal protein uS7 family.</text>
</comment>
<accession>A0A3Q3W4U8</accession>
<evidence type="ECO:0000256" key="8">
    <source>
        <dbReference type="ARBA" id="ARBA00041309"/>
    </source>
</evidence>
<evidence type="ECO:0000256" key="1">
    <source>
        <dbReference type="ARBA" id="ARBA00004173"/>
    </source>
</evidence>
<evidence type="ECO:0000256" key="3">
    <source>
        <dbReference type="ARBA" id="ARBA00022946"/>
    </source>
</evidence>
<keyword evidence="5" id="KW-0496">Mitochondrion</keyword>
<keyword evidence="6" id="KW-0687">Ribonucleoprotein</keyword>
<dbReference type="InterPro" id="IPR036823">
    <property type="entry name" value="Ribosomal_uS7_dom_sf"/>
</dbReference>
<keyword evidence="11" id="KW-1185">Reference proteome</keyword>
<dbReference type="OMA" id="HELHKQC"/>
<reference evidence="10" key="2">
    <citation type="submission" date="2025-09" db="UniProtKB">
        <authorList>
            <consortium name="Ensembl"/>
        </authorList>
    </citation>
    <scope>IDENTIFICATION</scope>
</reference>
<dbReference type="AlphaFoldDB" id="A0A3Q3W4U8"/>
<protein>
    <recommendedName>
        <fullName evidence="7">Small ribosomal subunit protein uS7m</fullName>
    </recommendedName>
    <alternativeName>
        <fullName evidence="8">28S ribosomal protein S7, mitochondrial</fullName>
    </alternativeName>
</protein>
<dbReference type="PANTHER" id="PTHR11205">
    <property type="entry name" value="RIBOSOMAL PROTEIN S7"/>
    <property type="match status" value="1"/>
</dbReference>
<dbReference type="GO" id="GO:0005743">
    <property type="term" value="C:mitochondrial inner membrane"/>
    <property type="evidence" value="ECO:0007669"/>
    <property type="project" value="UniProtKB-ARBA"/>
</dbReference>
<dbReference type="Ensembl" id="ENSMMOT00000006806.1">
    <property type="protein sequence ID" value="ENSMMOP00000006682.1"/>
    <property type="gene ID" value="ENSMMOG00000005222.1"/>
</dbReference>
<feature type="domain" description="Small ribosomal subunit protein uS7" evidence="9">
    <location>
        <begin position="68"/>
        <end position="221"/>
    </location>
</feature>
<keyword evidence="3" id="KW-0809">Transit peptide</keyword>
<reference evidence="10" key="1">
    <citation type="submission" date="2025-08" db="UniProtKB">
        <authorList>
            <consortium name="Ensembl"/>
        </authorList>
    </citation>
    <scope>IDENTIFICATION</scope>
</reference>
<dbReference type="STRING" id="94237.ENSMMOP00000006682"/>
<dbReference type="Pfam" id="PF00177">
    <property type="entry name" value="Ribosomal_S7"/>
    <property type="match status" value="1"/>
</dbReference>
<evidence type="ECO:0000259" key="9">
    <source>
        <dbReference type="Pfam" id="PF00177"/>
    </source>
</evidence>
<name>A0A3Q3W4U8_MOLML</name>